<accession>Q5YFR0</accession>
<keyword evidence="4 5" id="KW-0472">Membrane</keyword>
<evidence type="ECO:0000256" key="5">
    <source>
        <dbReference type="SAM" id="Phobius"/>
    </source>
</evidence>
<feature type="transmembrane region" description="Helical" evidence="5">
    <location>
        <begin position="256"/>
        <end position="275"/>
    </location>
</feature>
<dbReference type="EMBL" id="AY521625">
    <property type="protein sequence ID" value="AAS18020.1"/>
    <property type="molecule type" value="Genomic_DNA"/>
</dbReference>
<feature type="transmembrane region" description="Helical" evidence="5">
    <location>
        <begin position="119"/>
        <end position="140"/>
    </location>
</feature>
<keyword evidence="2 5" id="KW-0812">Transmembrane</keyword>
<evidence type="ECO:0000259" key="6">
    <source>
        <dbReference type="Pfam" id="PF01490"/>
    </source>
</evidence>
<dbReference type="GeneID" id="3197024"/>
<feature type="transmembrane region" description="Helical" evidence="5">
    <location>
        <begin position="87"/>
        <end position="107"/>
    </location>
</feature>
<name>Q5YFR0_9VIRU</name>
<dbReference type="KEGG" id="vg:3197024"/>
<feature type="transmembrane region" description="Helical" evidence="5">
    <location>
        <begin position="147"/>
        <end position="168"/>
    </location>
</feature>
<protein>
    <recommendedName>
        <fullName evidence="6">Amino acid transporter transmembrane domain-containing protein</fullName>
    </recommendedName>
</protein>
<evidence type="ECO:0000256" key="1">
    <source>
        <dbReference type="ARBA" id="ARBA00004141"/>
    </source>
</evidence>
<dbReference type="GO" id="GO:0016020">
    <property type="term" value="C:membrane"/>
    <property type="evidence" value="ECO:0007669"/>
    <property type="project" value="UniProtKB-SubCell"/>
</dbReference>
<feature type="transmembrane region" description="Helical" evidence="5">
    <location>
        <begin position="321"/>
        <end position="344"/>
    </location>
</feature>
<feature type="transmembrane region" description="Helical" evidence="5">
    <location>
        <begin position="7"/>
        <end position="31"/>
    </location>
</feature>
<organism evidence="7 8">
    <name type="scientific">Singapore grouper iridovirus</name>
    <dbReference type="NCBI Taxonomy" id="262968"/>
    <lineage>
        <taxon>Viruses</taxon>
        <taxon>Varidnaviria</taxon>
        <taxon>Bamfordvirae</taxon>
        <taxon>Nucleocytoviricota</taxon>
        <taxon>Megaviricetes</taxon>
        <taxon>Pimascovirales</taxon>
        <taxon>Pimascovirales incertae sedis</taxon>
        <taxon>Iridoviridae</taxon>
        <taxon>Alphairidovirinae</taxon>
        <taxon>Ranavirus</taxon>
        <taxon>Ranavirus epinephelus1</taxon>
    </lineage>
</organism>
<feature type="transmembrane region" description="Helical" evidence="5">
    <location>
        <begin position="37"/>
        <end position="58"/>
    </location>
</feature>
<dbReference type="InterPro" id="IPR013057">
    <property type="entry name" value="AA_transpt_TM"/>
</dbReference>
<dbReference type="PANTHER" id="PTHR22950">
    <property type="entry name" value="AMINO ACID TRANSPORTER"/>
    <property type="match status" value="1"/>
</dbReference>
<evidence type="ECO:0000313" key="7">
    <source>
        <dbReference type="EMBL" id="AAS18020.1"/>
    </source>
</evidence>
<evidence type="ECO:0000256" key="2">
    <source>
        <dbReference type="ARBA" id="ARBA00022692"/>
    </source>
</evidence>
<feature type="transmembrane region" description="Helical" evidence="5">
    <location>
        <begin position="356"/>
        <end position="377"/>
    </location>
</feature>
<feature type="domain" description="Amino acid transporter transmembrane" evidence="6">
    <location>
        <begin position="12"/>
        <end position="356"/>
    </location>
</feature>
<dbReference type="RefSeq" id="YP_164100.1">
    <property type="nucleotide sequence ID" value="NC_006549.1"/>
</dbReference>
<dbReference type="GO" id="GO:0015179">
    <property type="term" value="F:L-amino acid transmembrane transporter activity"/>
    <property type="evidence" value="ECO:0007669"/>
    <property type="project" value="TreeGrafter"/>
</dbReference>
<sequence length="380" mass="40405">MDSKNFSLFVWAVFNLINSITGSGVLGLAYAASLSGVALITAIMVAVSMLVACTFYVLTKVHFVKYKSALTLDDIVTNSMGRVAGALAKLTILLQSLASVASYLKILWDDADILTHNPIANYVIVGVVGALVWGLSCMPYMRFLGPAALMSFCCVVYYIAAVCVHWGGTWHTTAHTAPPGVGGLLAIPIVLFAMTGHLGVIQSCEDLDSLRKRMAACCIASAVTGFMYMAVAWAGYLTFGMNVEGNIFRSFSRVDAPAYIYGARITTLISVILTIPPTIVPLKACLLTYVTRPNIFWHMGFAFALLIGSAAITIAAGSLTIIFSATGGFVSPLLILVWPCLLYYKELAKSRCAKVVAILLAGCGCVCSLAFTGLVIVGEL</sequence>
<keyword evidence="3 5" id="KW-1133">Transmembrane helix</keyword>
<evidence type="ECO:0000256" key="4">
    <source>
        <dbReference type="ARBA" id="ARBA00023136"/>
    </source>
</evidence>
<dbReference type="SMR" id="Q5YFR0"/>
<dbReference type="Pfam" id="PF01490">
    <property type="entry name" value="Aa_trans"/>
    <property type="match status" value="1"/>
</dbReference>
<feature type="transmembrane region" description="Helical" evidence="5">
    <location>
        <begin position="213"/>
        <end position="236"/>
    </location>
</feature>
<feature type="transmembrane region" description="Helical" evidence="5">
    <location>
        <begin position="295"/>
        <end position="315"/>
    </location>
</feature>
<evidence type="ECO:0000313" key="8">
    <source>
        <dbReference type="Proteomes" id="UP000172127"/>
    </source>
</evidence>
<reference evidence="7 8" key="1">
    <citation type="journal article" date="2004" name="J. Virol.">
        <title>Functional genomics analysis of Singapore grouper iridovirus: complete sequence determination and proteomic analysis.</title>
        <authorList>
            <person name="Song W.J."/>
            <person name="Qin Q.W."/>
            <person name="Qiu J."/>
            <person name="Huang C.H."/>
            <person name="Wang F."/>
            <person name="Hew C.L."/>
        </authorList>
    </citation>
    <scope>NUCLEOTIDE SEQUENCE [LARGE SCALE GENOMIC DNA]</scope>
</reference>
<gene>
    <name evidence="7" type="ORF">ORF005L</name>
</gene>
<evidence type="ECO:0000256" key="3">
    <source>
        <dbReference type="ARBA" id="ARBA00022989"/>
    </source>
</evidence>
<keyword evidence="8" id="KW-1185">Reference proteome</keyword>
<dbReference type="PANTHER" id="PTHR22950:SF702">
    <property type="entry name" value="AMINO ACID TRANSPORTER PROTEIN"/>
    <property type="match status" value="1"/>
</dbReference>
<dbReference type="Proteomes" id="UP000172127">
    <property type="component" value="Segment"/>
</dbReference>
<feature type="transmembrane region" description="Helical" evidence="5">
    <location>
        <begin position="180"/>
        <end position="201"/>
    </location>
</feature>
<comment type="subcellular location">
    <subcellularLocation>
        <location evidence="1">Membrane</location>
        <topology evidence="1">Multi-pass membrane protein</topology>
    </subcellularLocation>
</comment>
<proteinExistence type="predicted"/>